<evidence type="ECO:0000256" key="1">
    <source>
        <dbReference type="ARBA" id="ARBA00022490"/>
    </source>
</evidence>
<dbReference type="Gene3D" id="3.40.50.300">
    <property type="entry name" value="P-loop containing nucleotide triphosphate hydrolases"/>
    <property type="match status" value="1"/>
</dbReference>
<keyword evidence="16" id="KW-1185">Reference proteome</keyword>
<comment type="subunit">
    <text evidence="11">Forms homodimer and may homooligomerize and heterooligomerize to form the phragmoplastin complex. Binds to PHIP1.</text>
</comment>
<keyword evidence="6 12" id="KW-0342">GTP-binding</keyword>
<dbReference type="PROSITE" id="PS00410">
    <property type="entry name" value="G_DYNAMIN_1"/>
    <property type="match status" value="1"/>
</dbReference>
<evidence type="ECO:0000259" key="13">
    <source>
        <dbReference type="PROSITE" id="PS51388"/>
    </source>
</evidence>
<dbReference type="InterPro" id="IPR001401">
    <property type="entry name" value="Dynamin_GTPase"/>
</dbReference>
<organism evidence="15 16">
    <name type="scientific">Vitis rotundifolia</name>
    <name type="common">Muscadine grape</name>
    <dbReference type="NCBI Taxonomy" id="103349"/>
    <lineage>
        <taxon>Eukaryota</taxon>
        <taxon>Viridiplantae</taxon>
        <taxon>Streptophyta</taxon>
        <taxon>Embryophyta</taxon>
        <taxon>Tracheophyta</taxon>
        <taxon>Spermatophyta</taxon>
        <taxon>Magnoliopsida</taxon>
        <taxon>eudicotyledons</taxon>
        <taxon>Gunneridae</taxon>
        <taxon>Pentapetalae</taxon>
        <taxon>rosids</taxon>
        <taxon>Vitales</taxon>
        <taxon>Vitaceae</taxon>
        <taxon>Viteae</taxon>
        <taxon>Vitis</taxon>
    </lineage>
</organism>
<keyword evidence="4 12" id="KW-0547">Nucleotide-binding</keyword>
<dbReference type="GO" id="GO:0003924">
    <property type="term" value="F:GTPase activity"/>
    <property type="evidence" value="ECO:0007669"/>
    <property type="project" value="InterPro"/>
</dbReference>
<evidence type="ECO:0000256" key="2">
    <source>
        <dbReference type="ARBA" id="ARBA00022618"/>
    </source>
</evidence>
<dbReference type="PROSITE" id="PS51388">
    <property type="entry name" value="GED"/>
    <property type="match status" value="1"/>
</dbReference>
<comment type="similarity">
    <text evidence="12">Belongs to the TRAFAC class dynamin-like GTPase superfamily. Dynamin/Fzo/YdjA family.</text>
</comment>
<comment type="subcellular location">
    <subcellularLocation>
        <location evidence="10">Cytoplasm</location>
        <location evidence="10">Cytoskeleton</location>
        <location evidence="10">Phragmoplast</location>
    </subcellularLocation>
</comment>
<reference evidence="15 16" key="1">
    <citation type="journal article" date="2023" name="BMC Biotechnol.">
        <title>Vitis rotundifolia cv Carlos genome sequencing.</title>
        <authorList>
            <person name="Huff M."/>
            <person name="Hulse-Kemp A."/>
            <person name="Scheffler B."/>
            <person name="Youngblood R."/>
            <person name="Simpson S."/>
            <person name="Babiker E."/>
            <person name="Staton M."/>
        </authorList>
    </citation>
    <scope>NUCLEOTIDE SEQUENCE [LARGE SCALE GENOMIC DNA]</scope>
    <source>
        <tissue evidence="15">Leaf</tissue>
    </source>
</reference>
<evidence type="ECO:0000256" key="10">
    <source>
        <dbReference type="ARBA" id="ARBA00060413"/>
    </source>
</evidence>
<dbReference type="PROSITE" id="PS51718">
    <property type="entry name" value="G_DYNAMIN_2"/>
    <property type="match status" value="1"/>
</dbReference>
<dbReference type="PRINTS" id="PR00195">
    <property type="entry name" value="DYNAMIN"/>
</dbReference>
<keyword evidence="5" id="KW-0378">Hydrolase</keyword>
<dbReference type="FunFam" id="1.20.120.1240:FF:000009">
    <property type="entry name" value="Dynamin-related protein 1C"/>
    <property type="match status" value="1"/>
</dbReference>
<proteinExistence type="inferred from homology"/>
<gene>
    <name evidence="15" type="ORF">PVL29_002211</name>
</gene>
<sequence length="585" mass="65440">MESLIGLVNRIQRACTVLGDYGGDSALPTLWEALPSVAVVGGQSSGKSSVLESIVGRDFLPRGSGIVTRRPLVLQLHKTEEGLQEYAEFLHLPKRRFTDFSMVRKEIQDETDRMTGRTKQISPVPIHLSIYSPNVVNLTLIDLPGLTKVAVEGQPESIVQDIENMVRSYIEKPNCIILAISPANQDIATSDAMKLSREVDPTGERTFGVLTKLDLMDKGTNALDVLEGRSYRLLHPWVGIVNRSQADINKNVDMIAARRREREFFATSPDYGHLSSKMGSEYLAKLLSKHLEAVIRARIPSITSLINKSIDELEGELDHLGRPIAIDAGAQLYTILELCRAFDRIFKEHLEGGRPGGDRIYGVFDNQLPSALRKLPFDRHLSLQNVRKVISEADGYQPHLIAPEQGYRRLIDSSLNYFRGPAEASVDAVHFVLKELVRRSIGETKELRRFPTLQAELAAASNEALERFREDSKKTTLRLVEMESSYLTVDFFRKLPQEVEKGGNPSASAADRYGEGHFRRIGSNVSQYVAMVSETLKNSIPKAVVHCQVREAKRSLLDHFYTQVGKKEVIFFSLTSTKTLVKCLV</sequence>
<keyword evidence="1" id="KW-0963">Cytoplasm</keyword>
<dbReference type="GO" id="GO:0016020">
    <property type="term" value="C:membrane"/>
    <property type="evidence" value="ECO:0007669"/>
    <property type="project" value="TreeGrafter"/>
</dbReference>
<dbReference type="SUPFAM" id="SSF52540">
    <property type="entry name" value="P-loop containing nucleoside triphosphate hydrolases"/>
    <property type="match status" value="1"/>
</dbReference>
<dbReference type="PANTHER" id="PTHR11566:SF223">
    <property type="entry name" value="PROTEIN 1C, PUTATIVE, EXPRESSED-RELATED"/>
    <property type="match status" value="1"/>
</dbReference>
<dbReference type="InterPro" id="IPR020850">
    <property type="entry name" value="GED_dom"/>
</dbReference>
<feature type="domain" description="GED" evidence="13">
    <location>
        <begin position="518"/>
        <end position="585"/>
    </location>
</feature>
<name>A0AA39AGG9_VITRO</name>
<evidence type="ECO:0000256" key="3">
    <source>
        <dbReference type="ARBA" id="ARBA00022701"/>
    </source>
</evidence>
<dbReference type="InterPro" id="IPR027417">
    <property type="entry name" value="P-loop_NTPase"/>
</dbReference>
<feature type="domain" description="Dynamin-type G" evidence="14">
    <location>
        <begin position="31"/>
        <end position="300"/>
    </location>
</feature>
<evidence type="ECO:0000256" key="12">
    <source>
        <dbReference type="RuleBase" id="RU003932"/>
    </source>
</evidence>
<dbReference type="InterPro" id="IPR019762">
    <property type="entry name" value="Dynamin_GTPase_CS"/>
</dbReference>
<keyword evidence="7" id="KW-0505">Motor protein</keyword>
<evidence type="ECO:0000256" key="5">
    <source>
        <dbReference type="ARBA" id="ARBA00022801"/>
    </source>
</evidence>
<dbReference type="SMART" id="SM00053">
    <property type="entry name" value="DYNc"/>
    <property type="match status" value="1"/>
</dbReference>
<dbReference type="FunFam" id="3.40.50.300:FF:000228">
    <property type="entry name" value="dynamin-related protein 1E"/>
    <property type="match status" value="1"/>
</dbReference>
<dbReference type="Pfam" id="PF02212">
    <property type="entry name" value="GED"/>
    <property type="match status" value="1"/>
</dbReference>
<dbReference type="GO" id="GO:0051301">
    <property type="term" value="P:cell division"/>
    <property type="evidence" value="ECO:0007669"/>
    <property type="project" value="UniProtKB-KW"/>
</dbReference>
<keyword evidence="8" id="KW-0206">Cytoskeleton</keyword>
<evidence type="ECO:0000256" key="6">
    <source>
        <dbReference type="ARBA" id="ARBA00023134"/>
    </source>
</evidence>
<dbReference type="InterPro" id="IPR000375">
    <property type="entry name" value="Dynamin_stalk"/>
</dbReference>
<dbReference type="InterPro" id="IPR022812">
    <property type="entry name" value="Dynamin"/>
</dbReference>
<keyword evidence="3" id="KW-0493">Microtubule</keyword>
<dbReference type="GO" id="GO:0008017">
    <property type="term" value="F:microtubule binding"/>
    <property type="evidence" value="ECO:0007669"/>
    <property type="project" value="TreeGrafter"/>
</dbReference>
<protein>
    <recommendedName>
        <fullName evidence="17">Dynamin-related protein 1E</fullName>
    </recommendedName>
</protein>
<evidence type="ECO:0008006" key="17">
    <source>
        <dbReference type="Google" id="ProtNLM"/>
    </source>
</evidence>
<evidence type="ECO:0000313" key="16">
    <source>
        <dbReference type="Proteomes" id="UP001168098"/>
    </source>
</evidence>
<dbReference type="InterPro" id="IPR003130">
    <property type="entry name" value="GED"/>
</dbReference>
<comment type="caution">
    <text evidence="15">The sequence shown here is derived from an EMBL/GenBank/DDBJ whole genome shotgun (WGS) entry which is preliminary data.</text>
</comment>
<evidence type="ECO:0000313" key="15">
    <source>
        <dbReference type="EMBL" id="KAJ9707117.1"/>
    </source>
</evidence>
<evidence type="ECO:0000256" key="11">
    <source>
        <dbReference type="ARBA" id="ARBA00065858"/>
    </source>
</evidence>
<dbReference type="GO" id="GO:0005525">
    <property type="term" value="F:GTP binding"/>
    <property type="evidence" value="ECO:0007669"/>
    <property type="project" value="UniProtKB-KW"/>
</dbReference>
<dbReference type="InterPro" id="IPR045063">
    <property type="entry name" value="Dynamin_N"/>
</dbReference>
<dbReference type="GO" id="GO:0005874">
    <property type="term" value="C:microtubule"/>
    <property type="evidence" value="ECO:0007669"/>
    <property type="project" value="UniProtKB-KW"/>
</dbReference>
<dbReference type="Proteomes" id="UP001168098">
    <property type="component" value="Unassembled WGS sequence"/>
</dbReference>
<dbReference type="GO" id="GO:0009524">
    <property type="term" value="C:phragmoplast"/>
    <property type="evidence" value="ECO:0007669"/>
    <property type="project" value="UniProtKB-SubCell"/>
</dbReference>
<dbReference type="Pfam" id="PF00350">
    <property type="entry name" value="Dynamin_N"/>
    <property type="match status" value="1"/>
</dbReference>
<dbReference type="PANTHER" id="PTHR11566">
    <property type="entry name" value="DYNAMIN"/>
    <property type="match status" value="1"/>
</dbReference>
<evidence type="ECO:0000259" key="14">
    <source>
        <dbReference type="PROSITE" id="PS51718"/>
    </source>
</evidence>
<accession>A0AA39AGG9</accession>
<keyword evidence="9" id="KW-0131">Cell cycle</keyword>
<keyword evidence="2" id="KW-0132">Cell division</keyword>
<dbReference type="AlphaFoldDB" id="A0AA39AGG9"/>
<dbReference type="Gene3D" id="1.20.120.1240">
    <property type="entry name" value="Dynamin, middle domain"/>
    <property type="match status" value="1"/>
</dbReference>
<evidence type="ECO:0000256" key="9">
    <source>
        <dbReference type="ARBA" id="ARBA00023306"/>
    </source>
</evidence>
<evidence type="ECO:0000256" key="8">
    <source>
        <dbReference type="ARBA" id="ARBA00023212"/>
    </source>
</evidence>
<dbReference type="CDD" id="cd08771">
    <property type="entry name" value="DLP_1"/>
    <property type="match status" value="1"/>
</dbReference>
<dbReference type="EMBL" id="JARBHA010000002">
    <property type="protein sequence ID" value="KAJ9707117.1"/>
    <property type="molecule type" value="Genomic_DNA"/>
</dbReference>
<evidence type="ECO:0000256" key="4">
    <source>
        <dbReference type="ARBA" id="ARBA00022741"/>
    </source>
</evidence>
<evidence type="ECO:0000256" key="7">
    <source>
        <dbReference type="ARBA" id="ARBA00023175"/>
    </source>
</evidence>
<dbReference type="InterPro" id="IPR030381">
    <property type="entry name" value="G_DYNAMIN_dom"/>
</dbReference>
<dbReference type="Pfam" id="PF01031">
    <property type="entry name" value="Dynamin_M"/>
    <property type="match status" value="1"/>
</dbReference>